<accession>A0A7S2IH40</accession>
<gene>
    <name evidence="1" type="ORF">CBRE1094_LOCUS33964</name>
</gene>
<proteinExistence type="predicted"/>
<sequence>MGGDSSRASEATARLAMSASMDVCYSIAHRRARRALPLFKEECGDDVQDDTAVEAGLTALGERYSRERRTHLTLLKRALHEVAKAEYALPSLKAPHRISLLAQHGFDHSATIVAALRAALGKRGEEDLLRRAGPGLVRHIRSAFREAVRQKKRDGNIQLDRYCVGLLKAAKSAL</sequence>
<protein>
    <submittedName>
        <fullName evidence="1">Uncharacterized protein</fullName>
    </submittedName>
</protein>
<name>A0A7S2IH40_9EUKA</name>
<reference evidence="1" key="1">
    <citation type="submission" date="2021-01" db="EMBL/GenBank/DDBJ databases">
        <authorList>
            <person name="Corre E."/>
            <person name="Pelletier E."/>
            <person name="Niang G."/>
            <person name="Scheremetjew M."/>
            <person name="Finn R."/>
            <person name="Kale V."/>
            <person name="Holt S."/>
            <person name="Cochrane G."/>
            <person name="Meng A."/>
            <person name="Brown T."/>
            <person name="Cohen L."/>
        </authorList>
    </citation>
    <scope>NUCLEOTIDE SEQUENCE</scope>
    <source>
        <strain evidence="1">UTEX LB 985</strain>
    </source>
</reference>
<evidence type="ECO:0000313" key="1">
    <source>
        <dbReference type="EMBL" id="CAD9519103.1"/>
    </source>
</evidence>
<dbReference type="EMBL" id="HBGU01062297">
    <property type="protein sequence ID" value="CAD9519103.1"/>
    <property type="molecule type" value="Transcribed_RNA"/>
</dbReference>
<dbReference type="AlphaFoldDB" id="A0A7S2IH40"/>
<organism evidence="1">
    <name type="scientific">Haptolina brevifila</name>
    <dbReference type="NCBI Taxonomy" id="156173"/>
    <lineage>
        <taxon>Eukaryota</taxon>
        <taxon>Haptista</taxon>
        <taxon>Haptophyta</taxon>
        <taxon>Prymnesiophyceae</taxon>
        <taxon>Prymnesiales</taxon>
        <taxon>Prymnesiaceae</taxon>
        <taxon>Haptolina</taxon>
    </lineage>
</organism>